<organism evidence="1 2">
    <name type="scientific">Muribacter muris</name>
    <dbReference type="NCBI Taxonomy" id="67855"/>
    <lineage>
        <taxon>Bacteria</taxon>
        <taxon>Pseudomonadati</taxon>
        <taxon>Pseudomonadota</taxon>
        <taxon>Gammaproteobacteria</taxon>
        <taxon>Pasteurellales</taxon>
        <taxon>Pasteurellaceae</taxon>
        <taxon>Muribacter</taxon>
    </lineage>
</organism>
<keyword evidence="2" id="KW-1185">Reference proteome</keyword>
<dbReference type="STRING" id="67855.RO21_11620"/>
<name>A0A0J5P1R8_9PAST</name>
<evidence type="ECO:0000313" key="2">
    <source>
        <dbReference type="Proteomes" id="UP000036270"/>
    </source>
</evidence>
<protein>
    <submittedName>
        <fullName evidence="1">Uncharacterized protein</fullName>
    </submittedName>
</protein>
<reference evidence="1 2" key="1">
    <citation type="submission" date="2014-12" db="EMBL/GenBank/DDBJ databases">
        <title>Reclassification of Actinobacillus muris as Muribacter muris.</title>
        <authorList>
            <person name="Christensen H."/>
            <person name="Nicklas W."/>
            <person name="Bisgaard M."/>
        </authorList>
    </citation>
    <scope>NUCLEOTIDE SEQUENCE [LARGE SCALE GENOMIC DNA]</scope>
    <source>
        <strain evidence="1 2">Ackerman80-443D</strain>
    </source>
</reference>
<accession>A0A0J5P1R8</accession>
<evidence type="ECO:0000313" key="1">
    <source>
        <dbReference type="EMBL" id="KMK50468.1"/>
    </source>
</evidence>
<gene>
    <name evidence="1" type="ORF">RO21_11620</name>
</gene>
<dbReference type="PATRIC" id="fig|67855.3.peg.72"/>
<dbReference type="EMBL" id="JWIZ01000101">
    <property type="protein sequence ID" value="KMK50468.1"/>
    <property type="molecule type" value="Genomic_DNA"/>
</dbReference>
<proteinExistence type="predicted"/>
<dbReference type="AlphaFoldDB" id="A0A0J5P1R8"/>
<dbReference type="Proteomes" id="UP000036270">
    <property type="component" value="Unassembled WGS sequence"/>
</dbReference>
<sequence length="63" mass="7072">MLSERAQWLSDVVEVIGIGRSDTESFIVLQWIPEGLFTPVIEAVALKDLGEREGWKQLKARGC</sequence>
<comment type="caution">
    <text evidence="1">The sequence shown here is derived from an EMBL/GenBank/DDBJ whole genome shotgun (WGS) entry which is preliminary data.</text>
</comment>